<proteinExistence type="predicted"/>
<dbReference type="STRING" id="797515.HMPREF9103_01319"/>
<name>G9ZNL6_9LACO</name>
<keyword evidence="3" id="KW-1185">Reference proteome</keyword>
<protein>
    <submittedName>
        <fullName evidence="2">Uncharacterized protein</fullName>
    </submittedName>
</protein>
<feature type="transmembrane region" description="Helical" evidence="1">
    <location>
        <begin position="39"/>
        <end position="58"/>
    </location>
</feature>
<sequence>MNGEETAKMRIPPELKSRFSSGDIFCYLLGLYKAIQVKLLLAMILIPAIFVFHLFKIIRSKC</sequence>
<keyword evidence="1" id="KW-0472">Membrane</keyword>
<dbReference type="Proteomes" id="UP000004625">
    <property type="component" value="Unassembled WGS sequence"/>
</dbReference>
<evidence type="ECO:0000256" key="1">
    <source>
        <dbReference type="SAM" id="Phobius"/>
    </source>
</evidence>
<evidence type="ECO:0000313" key="2">
    <source>
        <dbReference type="EMBL" id="EHL98764.1"/>
    </source>
</evidence>
<dbReference type="EMBL" id="AGEY01000062">
    <property type="protein sequence ID" value="EHL98764.1"/>
    <property type="molecule type" value="Genomic_DNA"/>
</dbReference>
<dbReference type="AlphaFoldDB" id="G9ZNL6"/>
<gene>
    <name evidence="2" type="ORF">HMPREF9103_01319</name>
</gene>
<keyword evidence="1" id="KW-0812">Transmembrane</keyword>
<organism evidence="2 3">
    <name type="scientific">Lentilactobacillus parafarraginis F0439</name>
    <dbReference type="NCBI Taxonomy" id="797515"/>
    <lineage>
        <taxon>Bacteria</taxon>
        <taxon>Bacillati</taxon>
        <taxon>Bacillota</taxon>
        <taxon>Bacilli</taxon>
        <taxon>Lactobacillales</taxon>
        <taxon>Lactobacillaceae</taxon>
        <taxon>Lentilactobacillus</taxon>
    </lineage>
</organism>
<evidence type="ECO:0000313" key="3">
    <source>
        <dbReference type="Proteomes" id="UP000004625"/>
    </source>
</evidence>
<dbReference type="HOGENOM" id="CLU_2898608_0_0_9"/>
<accession>G9ZNL6</accession>
<keyword evidence="1" id="KW-1133">Transmembrane helix</keyword>
<comment type="caution">
    <text evidence="2">The sequence shown here is derived from an EMBL/GenBank/DDBJ whole genome shotgun (WGS) entry which is preliminary data.</text>
</comment>
<reference evidence="2 3" key="1">
    <citation type="submission" date="2011-09" db="EMBL/GenBank/DDBJ databases">
        <authorList>
            <person name="Weinstock G."/>
            <person name="Sodergren E."/>
            <person name="Clifton S."/>
            <person name="Fulton L."/>
            <person name="Fulton B."/>
            <person name="Courtney L."/>
            <person name="Fronick C."/>
            <person name="Harrison M."/>
            <person name="Strong C."/>
            <person name="Farmer C."/>
            <person name="Delahaunty K."/>
            <person name="Markovic C."/>
            <person name="Hall O."/>
            <person name="Minx P."/>
            <person name="Tomlinson C."/>
            <person name="Mitreva M."/>
            <person name="Hou S."/>
            <person name="Chen J."/>
            <person name="Wollam A."/>
            <person name="Pepin K.H."/>
            <person name="Johnson M."/>
            <person name="Bhonagiri V."/>
            <person name="Zhang X."/>
            <person name="Suruliraj S."/>
            <person name="Warren W."/>
            <person name="Chinwalla A."/>
            <person name="Mardis E.R."/>
            <person name="Wilson R.K."/>
        </authorList>
    </citation>
    <scope>NUCLEOTIDE SEQUENCE [LARGE SCALE GENOMIC DNA]</scope>
    <source>
        <strain evidence="2 3">F0439</strain>
    </source>
</reference>